<dbReference type="RefSeq" id="WP_200610271.1">
    <property type="nucleotide sequence ID" value="NZ_JAEHHL010000007.1"/>
</dbReference>
<sequence length="394" mass="41877">MRRALPLLLVLALAAPAAGASPLDRDAGTVRIATFNTALSRSGAGLLERDVAKRDTQVRAVAEVVLRVRPDVLVLQEFDRDPEGRALDAFARLLAEGLGDLPGLDYPFRFQGRVNSGEPSGIDLDGDGSRMAPGDAWGYGVYPGHYGMALLSRLPLGKVRSYRLFPWSALPGAQRPHHPDGRPYHDDATWAQLRLSSKAHWSAPLELPDGRVLHLVTAHPTPPVFDGPEDRNGARNADEIRLITAILDGADWLRDDAGDPGGLDPGAAFVVAGDLNADPVDGEARRDGIRGLLGHPRVHDPRPQSVGAAEAAAAQGGSNARHAGPAATDTADWNDGNGPGNLRVDYLLPSRNLEMRGAGVFWPESTDPAAALVGGGREPVSSDHRLVWLDIVAP</sequence>
<accession>A0A8J7M9N6</accession>
<dbReference type="InterPro" id="IPR005135">
    <property type="entry name" value="Endo/exonuclease/phosphatase"/>
</dbReference>
<keyword evidence="4" id="KW-0378">Hydrolase</keyword>
<evidence type="ECO:0000256" key="1">
    <source>
        <dbReference type="SAM" id="MobiDB-lite"/>
    </source>
</evidence>
<dbReference type="EMBL" id="JAEHHL010000007">
    <property type="protein sequence ID" value="MBK0399999.1"/>
    <property type="molecule type" value="Genomic_DNA"/>
</dbReference>
<name>A0A8J7M9N6_9RHOB</name>
<keyword evidence="4" id="KW-0255">Endonuclease</keyword>
<dbReference type="Pfam" id="PF03372">
    <property type="entry name" value="Exo_endo_phos"/>
    <property type="match status" value="1"/>
</dbReference>
<reference evidence="4" key="1">
    <citation type="submission" date="2020-12" db="EMBL/GenBank/DDBJ databases">
        <title>Bacterial taxonomy.</title>
        <authorList>
            <person name="Pan X."/>
        </authorList>
    </citation>
    <scope>NUCLEOTIDE SEQUENCE</scope>
    <source>
        <strain evidence="4">M0105</strain>
    </source>
</reference>
<dbReference type="Gene3D" id="3.60.10.10">
    <property type="entry name" value="Endonuclease/exonuclease/phosphatase"/>
    <property type="match status" value="1"/>
</dbReference>
<proteinExistence type="predicted"/>
<keyword evidence="5" id="KW-1185">Reference proteome</keyword>
<evidence type="ECO:0000256" key="2">
    <source>
        <dbReference type="SAM" id="SignalP"/>
    </source>
</evidence>
<dbReference type="Proteomes" id="UP000655420">
    <property type="component" value="Unassembled WGS sequence"/>
</dbReference>
<comment type="caution">
    <text evidence="4">The sequence shown here is derived from an EMBL/GenBank/DDBJ whole genome shotgun (WGS) entry which is preliminary data.</text>
</comment>
<evidence type="ECO:0000313" key="4">
    <source>
        <dbReference type="EMBL" id="MBK0399999.1"/>
    </source>
</evidence>
<evidence type="ECO:0000313" key="5">
    <source>
        <dbReference type="Proteomes" id="UP000655420"/>
    </source>
</evidence>
<feature type="domain" description="Endonuclease/exonuclease/phosphatase" evidence="3">
    <location>
        <begin position="33"/>
        <end position="384"/>
    </location>
</feature>
<dbReference type="SUPFAM" id="SSF56219">
    <property type="entry name" value="DNase I-like"/>
    <property type="match status" value="1"/>
</dbReference>
<feature type="signal peptide" evidence="2">
    <location>
        <begin position="1"/>
        <end position="20"/>
    </location>
</feature>
<organism evidence="4 5">
    <name type="scientific">Thermohalobaculum xanthum</name>
    <dbReference type="NCBI Taxonomy" id="2753746"/>
    <lineage>
        <taxon>Bacteria</taxon>
        <taxon>Pseudomonadati</taxon>
        <taxon>Pseudomonadota</taxon>
        <taxon>Alphaproteobacteria</taxon>
        <taxon>Rhodobacterales</taxon>
        <taxon>Paracoccaceae</taxon>
        <taxon>Thermohalobaculum</taxon>
    </lineage>
</organism>
<dbReference type="AlphaFoldDB" id="A0A8J7M9N6"/>
<dbReference type="InterPro" id="IPR036691">
    <property type="entry name" value="Endo/exonu/phosph_ase_sf"/>
</dbReference>
<protein>
    <submittedName>
        <fullName evidence="4">Endonuclease/exonuclease/phosphatase family protein</fullName>
    </submittedName>
</protein>
<keyword evidence="2" id="KW-0732">Signal</keyword>
<dbReference type="GO" id="GO:0004519">
    <property type="term" value="F:endonuclease activity"/>
    <property type="evidence" value="ECO:0007669"/>
    <property type="project" value="UniProtKB-KW"/>
</dbReference>
<evidence type="ECO:0000259" key="3">
    <source>
        <dbReference type="Pfam" id="PF03372"/>
    </source>
</evidence>
<feature type="region of interest" description="Disordered" evidence="1">
    <location>
        <begin position="294"/>
        <end position="339"/>
    </location>
</feature>
<gene>
    <name evidence="4" type="ORF">H0I76_12440</name>
</gene>
<feature type="compositionally biased region" description="Low complexity" evidence="1">
    <location>
        <begin position="307"/>
        <end position="323"/>
    </location>
</feature>
<feature type="chain" id="PRO_5035166103" evidence="2">
    <location>
        <begin position="21"/>
        <end position="394"/>
    </location>
</feature>
<keyword evidence="4" id="KW-0540">Nuclease</keyword>